<dbReference type="EMBL" id="CP042201">
    <property type="protein sequence ID" value="QDS77212.1"/>
    <property type="molecule type" value="Genomic_DNA"/>
</dbReference>
<proteinExistence type="predicted"/>
<name>A0A517LNJ9_9PEZI</name>
<evidence type="ECO:0000313" key="3">
    <source>
        <dbReference type="EMBL" id="QDS77212.1"/>
    </source>
</evidence>
<dbReference type="AlphaFoldDB" id="A0A517LNJ9"/>
<feature type="compositionally biased region" description="Low complexity" evidence="2">
    <location>
        <begin position="307"/>
        <end position="324"/>
    </location>
</feature>
<sequence>MARKDKKAKRTKKKDQRRQFNEEIEDQPHRSAGAQNELARLAERAKYATEAEYLRAVFGHHLPADFEDHFEEPADDWDSPPQDSQGQQVNQDGTQWPESAADAQESSPQDFQDDAQWPEIAADAWESPPQESQDQQANENEEQQPEGATDAQALHQSNRQKKKKWKRLDIETMRSSAWSGSNSESMLSDLLSESPQFVSPDSQKRRRTSSQSDSSHERPTESKRARVLPPRLEPGYQGAEPRPKKRQDSPMQSIESDHEADLQEDVADRWEELESETDDVDDTSLSSRSETIFEASLLSTSSESALFRFGESSSSPRSSSGSASPFNAPFLPSRLIPQRGFYPAFVQGANEATVSERERHFSVIDQRVSPAMQEYLANDEGLARSRRNISEQSRRNRELLQTMIEAAEQLAKNMGSE</sequence>
<feature type="region of interest" description="Disordered" evidence="2">
    <location>
        <begin position="1"/>
        <end position="37"/>
    </location>
</feature>
<gene>
    <name evidence="3" type="ORF">FKW77_002782</name>
</gene>
<feature type="compositionally biased region" description="Basic and acidic residues" evidence="2">
    <location>
        <begin position="255"/>
        <end position="272"/>
    </location>
</feature>
<keyword evidence="4" id="KW-1185">Reference proteome</keyword>
<protein>
    <submittedName>
        <fullName evidence="3">Uncharacterized protein</fullName>
    </submittedName>
</protein>
<organism evidence="3 4">
    <name type="scientific">Venturia effusa</name>
    <dbReference type="NCBI Taxonomy" id="50376"/>
    <lineage>
        <taxon>Eukaryota</taxon>
        <taxon>Fungi</taxon>
        <taxon>Dikarya</taxon>
        <taxon>Ascomycota</taxon>
        <taxon>Pezizomycotina</taxon>
        <taxon>Dothideomycetes</taxon>
        <taxon>Pleosporomycetidae</taxon>
        <taxon>Venturiales</taxon>
        <taxon>Venturiaceae</taxon>
        <taxon>Venturia</taxon>
    </lineage>
</organism>
<evidence type="ECO:0000256" key="1">
    <source>
        <dbReference type="SAM" id="Coils"/>
    </source>
</evidence>
<accession>A0A517LNJ9</accession>
<feature type="compositionally biased region" description="Basic and acidic residues" evidence="2">
    <location>
        <begin position="214"/>
        <end position="224"/>
    </location>
</feature>
<feature type="compositionally biased region" description="Acidic residues" evidence="2">
    <location>
        <begin position="68"/>
        <end position="78"/>
    </location>
</feature>
<feature type="region of interest" description="Disordered" evidence="2">
    <location>
        <begin position="307"/>
        <end position="330"/>
    </location>
</feature>
<reference evidence="3 4" key="1">
    <citation type="submission" date="2019-07" db="EMBL/GenBank/DDBJ databases">
        <title>Finished genome of Venturia effusa.</title>
        <authorList>
            <person name="Young C.A."/>
            <person name="Cox M.P."/>
            <person name="Ganley A.R.D."/>
            <person name="David W.J."/>
        </authorList>
    </citation>
    <scope>NUCLEOTIDE SEQUENCE [LARGE SCALE GENOMIC DNA]</scope>
    <source>
        <strain evidence="4">albino</strain>
    </source>
</reference>
<evidence type="ECO:0000256" key="2">
    <source>
        <dbReference type="SAM" id="MobiDB-lite"/>
    </source>
</evidence>
<feature type="compositionally biased region" description="Basic residues" evidence="2">
    <location>
        <begin position="1"/>
        <end position="16"/>
    </location>
</feature>
<feature type="region of interest" description="Disordered" evidence="2">
    <location>
        <begin position="65"/>
        <end position="287"/>
    </location>
</feature>
<feature type="coiled-coil region" evidence="1">
    <location>
        <begin position="382"/>
        <end position="410"/>
    </location>
</feature>
<keyword evidence="1" id="KW-0175">Coiled coil</keyword>
<feature type="compositionally biased region" description="Acidic residues" evidence="2">
    <location>
        <begin position="273"/>
        <end position="282"/>
    </location>
</feature>
<evidence type="ECO:0000313" key="4">
    <source>
        <dbReference type="Proteomes" id="UP000316270"/>
    </source>
</evidence>
<feature type="compositionally biased region" description="Low complexity" evidence="2">
    <location>
        <begin position="181"/>
        <end position="194"/>
    </location>
</feature>
<feature type="compositionally biased region" description="Polar residues" evidence="2">
    <location>
        <begin position="81"/>
        <end position="97"/>
    </location>
</feature>
<dbReference type="Proteomes" id="UP000316270">
    <property type="component" value="Chromosome 17"/>
</dbReference>
<feature type="compositionally biased region" description="Basic and acidic residues" evidence="2">
    <location>
        <begin position="17"/>
        <end position="29"/>
    </location>
</feature>